<reference evidence="2" key="1">
    <citation type="submission" date="2017-06" db="EMBL/GenBank/DDBJ databases">
        <authorList>
            <person name="Varghese N."/>
            <person name="Submissions S."/>
        </authorList>
    </citation>
    <scope>NUCLEOTIDE SEQUENCE [LARGE SCALE GENOMIC DNA]</scope>
    <source>
        <strain evidence="2">LNB2</strain>
    </source>
</reference>
<name>A0A239G9Y3_9SPHN</name>
<protein>
    <submittedName>
        <fullName evidence="1">Uncharacterized protein</fullName>
    </submittedName>
</protein>
<dbReference type="Proteomes" id="UP000198281">
    <property type="component" value="Unassembled WGS sequence"/>
</dbReference>
<dbReference type="EMBL" id="FZOS01000011">
    <property type="protein sequence ID" value="SNS66136.1"/>
    <property type="molecule type" value="Genomic_DNA"/>
</dbReference>
<evidence type="ECO:0000313" key="2">
    <source>
        <dbReference type="Proteomes" id="UP000198281"/>
    </source>
</evidence>
<sequence length="33" mass="3539">MSSYPTISDGTRSFRTDQGAKMPVFAMPAFIAG</sequence>
<proteinExistence type="predicted"/>
<dbReference type="AlphaFoldDB" id="A0A239G9Y3"/>
<evidence type="ECO:0000313" key="1">
    <source>
        <dbReference type="EMBL" id="SNS66136.1"/>
    </source>
</evidence>
<gene>
    <name evidence="1" type="ORF">SAMN06295912_111109</name>
</gene>
<keyword evidence="2" id="KW-1185">Reference proteome</keyword>
<accession>A0A239G9Y3</accession>
<organism evidence="1 2">
    <name type="scientific">Edaphosphingomonas laterariae</name>
    <dbReference type="NCBI Taxonomy" id="861865"/>
    <lineage>
        <taxon>Bacteria</taxon>
        <taxon>Pseudomonadati</taxon>
        <taxon>Pseudomonadota</taxon>
        <taxon>Alphaproteobacteria</taxon>
        <taxon>Sphingomonadales</taxon>
        <taxon>Rhizorhabdaceae</taxon>
        <taxon>Edaphosphingomonas</taxon>
    </lineage>
</organism>